<name>A0A6S6XZJ5_9PROT</name>
<gene>
    <name evidence="2" type="ORF">DENOEST_3354</name>
</gene>
<accession>A0A6S6XZJ5</accession>
<dbReference type="OrthoDB" id="5296742at2"/>
<proteinExistence type="predicted"/>
<sequence>MALIPSDAGIRMRMQTEAQLQPLAPIRGVPADLPDLQPGQIFSARINHVLPDNTYRALVAGKELTLALPHGAKAGDTLELVVVDRSPRAVIAQLAIPPELKPGVVFTALIHETLPENTYRAQVGDKTVTLKLDVPAREGERLELTVIDRSSRLVEAQVMGRPGVGNTAEPYPFTRLSPAAQMIGKLLISEGQTPEPALLNGGQPILTAPPRDAAELAPRLAQAVNQSGLFYEAHQAQWVMGRLPTETLLKEPQGQQQVSGQPVMQRTGEPTSVELRPQLPITATPTIPVTVEKIPDALLPLVQQQLDAAATQRLLWHGEVWPGQTMEWEIQRDAPEREVDDMPTSWSTRLALTTPRLGRTEASLQLGPGGLRITMTAGNETSAADLRQESAALGAALEAAGIPMLSFLVRHGE</sequence>
<evidence type="ECO:0000313" key="2">
    <source>
        <dbReference type="EMBL" id="CAB1370508.1"/>
    </source>
</evidence>
<dbReference type="InterPro" id="IPR021136">
    <property type="entry name" value="Flagellar_hook_control-like_C"/>
</dbReference>
<dbReference type="RefSeq" id="WP_145769262.1">
    <property type="nucleotide sequence ID" value="NZ_LR778301.1"/>
</dbReference>
<keyword evidence="3" id="KW-1185">Reference proteome</keyword>
<feature type="domain" description="Flagellar hook-length control protein-like C-terminal" evidence="1">
    <location>
        <begin position="343"/>
        <end position="412"/>
    </location>
</feature>
<dbReference type="Pfam" id="PF02120">
    <property type="entry name" value="Flg_hook"/>
    <property type="match status" value="1"/>
</dbReference>
<organism evidence="2 3">
    <name type="scientific">Denitratisoma oestradiolicum</name>
    <dbReference type="NCBI Taxonomy" id="311182"/>
    <lineage>
        <taxon>Bacteria</taxon>
        <taxon>Pseudomonadati</taxon>
        <taxon>Pseudomonadota</taxon>
        <taxon>Betaproteobacteria</taxon>
        <taxon>Nitrosomonadales</taxon>
        <taxon>Sterolibacteriaceae</taxon>
        <taxon>Denitratisoma</taxon>
    </lineage>
</organism>
<dbReference type="KEGG" id="doe:DENOEST_3354"/>
<protein>
    <recommendedName>
        <fullName evidence="1">Flagellar hook-length control protein-like C-terminal domain-containing protein</fullName>
    </recommendedName>
</protein>
<evidence type="ECO:0000259" key="1">
    <source>
        <dbReference type="Pfam" id="PF02120"/>
    </source>
</evidence>
<dbReference type="Proteomes" id="UP000515733">
    <property type="component" value="Chromosome"/>
</dbReference>
<evidence type="ECO:0000313" key="3">
    <source>
        <dbReference type="Proteomes" id="UP000515733"/>
    </source>
</evidence>
<dbReference type="EMBL" id="LR778301">
    <property type="protein sequence ID" value="CAB1370508.1"/>
    <property type="molecule type" value="Genomic_DNA"/>
</dbReference>
<dbReference type="AlphaFoldDB" id="A0A6S6XZJ5"/>
<reference evidence="2 3" key="1">
    <citation type="submission" date="2020-03" db="EMBL/GenBank/DDBJ databases">
        <authorList>
            <consortium name="Genoscope - CEA"/>
            <person name="William W."/>
        </authorList>
    </citation>
    <scope>NUCLEOTIDE SEQUENCE [LARGE SCALE GENOMIC DNA]</scope>
    <source>
        <strain evidence="3">DSM 16959</strain>
    </source>
</reference>